<protein>
    <submittedName>
        <fullName evidence="1">Uncharacterized protein</fullName>
    </submittedName>
</protein>
<sequence length="82" mass="8838">MALGPSIIKHVEIETRPPLGMESEKEALISMVRMDSGLGFKWTLSSIISIIVKNPCSIGRISHGSPTPIFEAQVGLQRPGPV</sequence>
<gene>
    <name evidence="1" type="ORF">K443DRAFT_373437</name>
</gene>
<dbReference type="EMBL" id="KN838563">
    <property type="protein sequence ID" value="KIK05069.1"/>
    <property type="molecule type" value="Genomic_DNA"/>
</dbReference>
<organism evidence="1 2">
    <name type="scientific">Laccaria amethystina LaAM-08-1</name>
    <dbReference type="NCBI Taxonomy" id="1095629"/>
    <lineage>
        <taxon>Eukaryota</taxon>
        <taxon>Fungi</taxon>
        <taxon>Dikarya</taxon>
        <taxon>Basidiomycota</taxon>
        <taxon>Agaricomycotina</taxon>
        <taxon>Agaricomycetes</taxon>
        <taxon>Agaricomycetidae</taxon>
        <taxon>Agaricales</taxon>
        <taxon>Agaricineae</taxon>
        <taxon>Hydnangiaceae</taxon>
        <taxon>Laccaria</taxon>
    </lineage>
</organism>
<keyword evidence="2" id="KW-1185">Reference proteome</keyword>
<proteinExistence type="predicted"/>
<dbReference type="HOGENOM" id="CLU_2558631_0_0_1"/>
<accession>A0A0C9XTS8</accession>
<dbReference type="AlphaFoldDB" id="A0A0C9XTS8"/>
<evidence type="ECO:0000313" key="1">
    <source>
        <dbReference type="EMBL" id="KIK05069.1"/>
    </source>
</evidence>
<dbReference type="Proteomes" id="UP000054477">
    <property type="component" value="Unassembled WGS sequence"/>
</dbReference>
<evidence type="ECO:0000313" key="2">
    <source>
        <dbReference type="Proteomes" id="UP000054477"/>
    </source>
</evidence>
<name>A0A0C9XTS8_9AGAR</name>
<reference evidence="2" key="2">
    <citation type="submission" date="2015-01" db="EMBL/GenBank/DDBJ databases">
        <title>Evolutionary Origins and Diversification of the Mycorrhizal Mutualists.</title>
        <authorList>
            <consortium name="DOE Joint Genome Institute"/>
            <consortium name="Mycorrhizal Genomics Consortium"/>
            <person name="Kohler A."/>
            <person name="Kuo A."/>
            <person name="Nagy L.G."/>
            <person name="Floudas D."/>
            <person name="Copeland A."/>
            <person name="Barry K.W."/>
            <person name="Cichocki N."/>
            <person name="Veneault-Fourrey C."/>
            <person name="LaButti K."/>
            <person name="Lindquist E.A."/>
            <person name="Lipzen A."/>
            <person name="Lundell T."/>
            <person name="Morin E."/>
            <person name="Murat C."/>
            <person name="Riley R."/>
            <person name="Ohm R."/>
            <person name="Sun H."/>
            <person name="Tunlid A."/>
            <person name="Henrissat B."/>
            <person name="Grigoriev I.V."/>
            <person name="Hibbett D.S."/>
            <person name="Martin F."/>
        </authorList>
    </citation>
    <scope>NUCLEOTIDE SEQUENCE [LARGE SCALE GENOMIC DNA]</scope>
    <source>
        <strain evidence="2">LaAM-08-1</strain>
    </source>
</reference>
<reference evidence="1 2" key="1">
    <citation type="submission" date="2014-04" db="EMBL/GenBank/DDBJ databases">
        <authorList>
            <consortium name="DOE Joint Genome Institute"/>
            <person name="Kuo A."/>
            <person name="Kohler A."/>
            <person name="Nagy L.G."/>
            <person name="Floudas D."/>
            <person name="Copeland A."/>
            <person name="Barry K.W."/>
            <person name="Cichocki N."/>
            <person name="Veneault-Fourrey C."/>
            <person name="LaButti K."/>
            <person name="Lindquist E.A."/>
            <person name="Lipzen A."/>
            <person name="Lundell T."/>
            <person name="Morin E."/>
            <person name="Murat C."/>
            <person name="Sun H."/>
            <person name="Tunlid A."/>
            <person name="Henrissat B."/>
            <person name="Grigoriev I.V."/>
            <person name="Hibbett D.S."/>
            <person name="Martin F."/>
            <person name="Nordberg H.P."/>
            <person name="Cantor M.N."/>
            <person name="Hua S.X."/>
        </authorList>
    </citation>
    <scope>NUCLEOTIDE SEQUENCE [LARGE SCALE GENOMIC DNA]</scope>
    <source>
        <strain evidence="1 2">LaAM-08-1</strain>
    </source>
</reference>